<evidence type="ECO:0000313" key="7">
    <source>
        <dbReference type="Proteomes" id="UP001374579"/>
    </source>
</evidence>
<evidence type="ECO:0000256" key="3">
    <source>
        <dbReference type="ARBA" id="ARBA00022729"/>
    </source>
</evidence>
<keyword evidence="4" id="KW-0408">Iron</keyword>
<dbReference type="PANTHER" id="PTHR11475:SF143">
    <property type="entry name" value="PUTATIVE-RELATED"/>
    <property type="match status" value="1"/>
</dbReference>
<sequence>MILTVVLALLSCNAVAMPQELSGVAGFPDPGFFDPFPQQPQIKAGTFMYTHPELCLPLTSRLIGTAKPVSIEPNITRSSRFRRQASVPSSVSGLSSLSAESSSLLSSSLQSPELSREAAAEFGPLSQQDTLGLQSAIDQGTQLLGSLQQGQELPTPDSSSDAFGSSFSSLSGSSLSGSSLSGSSLSSFSGQSSFGSGSSFGSSSFLYSLYPCGSFVNLLFRTADGSCNHRNNYGQSLKALNRLIPAVYNDGAGEPRKYSVLGSSTALPSARTVSRKVHTDKVASTQLTVLVMLWGQFMDHDMASSPLPIADPQDNVPCCGPNGAAPTGPTDRECFPIRFPPGDPKFLGTCMEFVRSAPVTSRSGNIVVPRENKNVITAFIDGSTVYGSTEHQQDELRDPNNRHLLRTTSDNFPPSSGLDDCVRRNANDICFLAGDERVNENPGLTLLHTVFLRYHNYIARQLKAISPFRSRELIFQQARAIVIAVIQNIMFSDWLPIILGPSIRSQYKLDISANARTSYDRFEDPRIFQGFSTAAFRFGHSLIPRTLLMAPGRRVPLRKLFFTPFETRENLDTLTAGILQAADSEVSAQPVDRHLVEEVTGHLFENQEGEGRAFDLAALNIHRGRDHGLPSYNDFRQKLGLGRVTSFADSKLGSSTSRNALDDAYDHVNDIDLFTGGTSEPAFDGGLVGETFSHLIGRQMHRLKFGDRFFFDSRRFYFHGFNDQQLTLLRGIHFSHVLCLTTGVSSVQQNVFNVAGTGNPSQPCSLLRSRHPSLSRFRYYPFF</sequence>
<dbReference type="SUPFAM" id="SSF48113">
    <property type="entry name" value="Heme-dependent peroxidases"/>
    <property type="match status" value="1"/>
</dbReference>
<keyword evidence="4" id="KW-0479">Metal-binding</keyword>
<evidence type="ECO:0000256" key="4">
    <source>
        <dbReference type="PIRSR" id="PIRSR619791-2"/>
    </source>
</evidence>
<evidence type="ECO:0000256" key="5">
    <source>
        <dbReference type="SAM" id="SignalP"/>
    </source>
</evidence>
<dbReference type="FunFam" id="1.10.640.10:FF:000003">
    <property type="entry name" value="chorion peroxidase"/>
    <property type="match status" value="1"/>
</dbReference>
<dbReference type="Pfam" id="PF03098">
    <property type="entry name" value="An_peroxidase"/>
    <property type="match status" value="1"/>
</dbReference>
<evidence type="ECO:0008006" key="8">
    <source>
        <dbReference type="Google" id="ProtNLM"/>
    </source>
</evidence>
<dbReference type="InterPro" id="IPR037120">
    <property type="entry name" value="Haem_peroxidase_sf_animal"/>
</dbReference>
<feature type="binding site" description="axial binding residue" evidence="4">
    <location>
        <position position="540"/>
    </location>
    <ligand>
        <name>heme b</name>
        <dbReference type="ChEBI" id="CHEBI:60344"/>
    </ligand>
    <ligandPart>
        <name>Fe</name>
        <dbReference type="ChEBI" id="CHEBI:18248"/>
    </ligandPart>
</feature>
<dbReference type="GO" id="GO:0004601">
    <property type="term" value="F:peroxidase activity"/>
    <property type="evidence" value="ECO:0007669"/>
    <property type="project" value="InterPro"/>
</dbReference>
<dbReference type="GO" id="GO:0005576">
    <property type="term" value="C:extracellular region"/>
    <property type="evidence" value="ECO:0007669"/>
    <property type="project" value="UniProtKB-SubCell"/>
</dbReference>
<organism evidence="6 7">
    <name type="scientific">Littorina saxatilis</name>
    <dbReference type="NCBI Taxonomy" id="31220"/>
    <lineage>
        <taxon>Eukaryota</taxon>
        <taxon>Metazoa</taxon>
        <taxon>Spiralia</taxon>
        <taxon>Lophotrochozoa</taxon>
        <taxon>Mollusca</taxon>
        <taxon>Gastropoda</taxon>
        <taxon>Caenogastropoda</taxon>
        <taxon>Littorinimorpha</taxon>
        <taxon>Littorinoidea</taxon>
        <taxon>Littorinidae</taxon>
        <taxon>Littorina</taxon>
    </lineage>
</organism>
<comment type="subcellular location">
    <subcellularLocation>
        <location evidence="1">Secreted</location>
    </subcellularLocation>
</comment>
<keyword evidence="3 5" id="KW-0732">Signal</keyword>
<keyword evidence="4" id="KW-0349">Heme</keyword>
<dbReference type="InterPro" id="IPR010255">
    <property type="entry name" value="Haem_peroxidase_sf"/>
</dbReference>
<dbReference type="GO" id="GO:0046872">
    <property type="term" value="F:metal ion binding"/>
    <property type="evidence" value="ECO:0007669"/>
    <property type="project" value="UniProtKB-KW"/>
</dbReference>
<name>A0AAN9AW91_9CAEN</name>
<dbReference type="Gene3D" id="1.10.640.10">
    <property type="entry name" value="Haem peroxidase domain superfamily, animal type"/>
    <property type="match status" value="1"/>
</dbReference>
<dbReference type="GO" id="GO:0006979">
    <property type="term" value="P:response to oxidative stress"/>
    <property type="evidence" value="ECO:0007669"/>
    <property type="project" value="InterPro"/>
</dbReference>
<dbReference type="EMBL" id="JBAMIC010000019">
    <property type="protein sequence ID" value="KAK7093685.1"/>
    <property type="molecule type" value="Genomic_DNA"/>
</dbReference>
<feature type="signal peptide" evidence="5">
    <location>
        <begin position="1"/>
        <end position="18"/>
    </location>
</feature>
<keyword evidence="2" id="KW-0964">Secreted</keyword>
<evidence type="ECO:0000256" key="2">
    <source>
        <dbReference type="ARBA" id="ARBA00022525"/>
    </source>
</evidence>
<dbReference type="AlphaFoldDB" id="A0AAN9AW91"/>
<dbReference type="Proteomes" id="UP001374579">
    <property type="component" value="Unassembled WGS sequence"/>
</dbReference>
<evidence type="ECO:0000313" key="6">
    <source>
        <dbReference type="EMBL" id="KAK7093685.1"/>
    </source>
</evidence>
<dbReference type="PROSITE" id="PS50292">
    <property type="entry name" value="PEROXIDASE_3"/>
    <property type="match status" value="1"/>
</dbReference>
<comment type="caution">
    <text evidence="6">The sequence shown here is derived from an EMBL/GenBank/DDBJ whole genome shotgun (WGS) entry which is preliminary data.</text>
</comment>
<feature type="chain" id="PRO_5042842158" description="Peroxidase" evidence="5">
    <location>
        <begin position="19"/>
        <end position="783"/>
    </location>
</feature>
<dbReference type="PRINTS" id="PR00457">
    <property type="entry name" value="ANPEROXIDASE"/>
</dbReference>
<accession>A0AAN9AW91</accession>
<gene>
    <name evidence="6" type="ORF">V1264_007386</name>
</gene>
<keyword evidence="7" id="KW-1185">Reference proteome</keyword>
<dbReference type="PANTHER" id="PTHR11475">
    <property type="entry name" value="OXIDASE/PEROXIDASE"/>
    <property type="match status" value="1"/>
</dbReference>
<proteinExistence type="predicted"/>
<reference evidence="6 7" key="1">
    <citation type="submission" date="2024-02" db="EMBL/GenBank/DDBJ databases">
        <title>Chromosome-scale genome assembly of the rough periwinkle Littorina saxatilis.</title>
        <authorList>
            <person name="De Jode A."/>
            <person name="Faria R."/>
            <person name="Formenti G."/>
            <person name="Sims Y."/>
            <person name="Smith T.P."/>
            <person name="Tracey A."/>
            <person name="Wood J.M.D."/>
            <person name="Zagrodzka Z.B."/>
            <person name="Johannesson K."/>
            <person name="Butlin R.K."/>
            <person name="Leder E.H."/>
        </authorList>
    </citation>
    <scope>NUCLEOTIDE SEQUENCE [LARGE SCALE GENOMIC DNA]</scope>
    <source>
        <strain evidence="6">Snail1</strain>
        <tissue evidence="6">Muscle</tissue>
    </source>
</reference>
<dbReference type="GO" id="GO:0020037">
    <property type="term" value="F:heme binding"/>
    <property type="evidence" value="ECO:0007669"/>
    <property type="project" value="InterPro"/>
</dbReference>
<protein>
    <recommendedName>
        <fullName evidence="8">Peroxidase</fullName>
    </recommendedName>
</protein>
<dbReference type="InterPro" id="IPR019791">
    <property type="entry name" value="Haem_peroxidase_animal"/>
</dbReference>
<evidence type="ECO:0000256" key="1">
    <source>
        <dbReference type="ARBA" id="ARBA00004613"/>
    </source>
</evidence>